<comment type="caution">
    <text evidence="1">The sequence shown here is derived from an EMBL/GenBank/DDBJ whole genome shotgun (WGS) entry which is preliminary data.</text>
</comment>
<evidence type="ECO:0000313" key="2">
    <source>
        <dbReference type="Proteomes" id="UP001159363"/>
    </source>
</evidence>
<evidence type="ECO:0000313" key="1">
    <source>
        <dbReference type="EMBL" id="KAJ8889187.1"/>
    </source>
</evidence>
<reference evidence="1 2" key="1">
    <citation type="submission" date="2023-02" db="EMBL/GenBank/DDBJ databases">
        <title>LHISI_Scaffold_Assembly.</title>
        <authorList>
            <person name="Stuart O.P."/>
            <person name="Cleave R."/>
            <person name="Magrath M.J.L."/>
            <person name="Mikheyev A.S."/>
        </authorList>
    </citation>
    <scope>NUCLEOTIDE SEQUENCE [LARGE SCALE GENOMIC DNA]</scope>
    <source>
        <strain evidence="1">Daus_M_001</strain>
        <tissue evidence="1">Leg muscle</tissue>
    </source>
</reference>
<keyword evidence="2" id="KW-1185">Reference proteome</keyword>
<protein>
    <submittedName>
        <fullName evidence="1">Uncharacterized protein</fullName>
    </submittedName>
</protein>
<dbReference type="InterPro" id="IPR052638">
    <property type="entry name" value="PiggyBac_TE-derived"/>
</dbReference>
<dbReference type="PANTHER" id="PTHR47055:SF2">
    <property type="entry name" value="PIGGYBAC TRANSPOSABLE ELEMENT-DERIVED PROTEIN 2-RELATED"/>
    <property type="match status" value="1"/>
</dbReference>
<proteinExistence type="predicted"/>
<gene>
    <name evidence="1" type="ORF">PR048_008682</name>
</gene>
<name>A0ABQ9HXT3_9NEOP</name>
<dbReference type="Proteomes" id="UP001159363">
    <property type="component" value="Chromosome 3"/>
</dbReference>
<accession>A0ABQ9HXT3</accession>
<dbReference type="PANTHER" id="PTHR47055">
    <property type="entry name" value="DDE_TNP_1_7 DOMAIN-CONTAINING PROTEIN"/>
    <property type="match status" value="1"/>
</dbReference>
<dbReference type="EMBL" id="JARBHB010000003">
    <property type="protein sequence ID" value="KAJ8889187.1"/>
    <property type="molecule type" value="Genomic_DNA"/>
</dbReference>
<sequence length="344" mass="38731">MGQELCCICDEFRRVGEVNIHQVSCVSEKILNISAISTDVLRERERDILLIIIMMYENPDLERGFTLHELPSILEDNRILLATNEDSGDEGNIPSAISLLHNFKLNHQLFPGGGATAANMSLICPVKFKSAKKQVLVTCQLQRGECSGKALKTDYNEHVTSSLSRDRLEFIMTNLLFCDNENLDDADLFAKWNDNNVVSAASNTASVELLHNVPRFSQKKKKKRITIPQPSLINKYNKGMGGVDRNLDVQFCLRSSGGPSTTHFPKRKTAACFIKYRNACPSRANSYLAYDTLLYREPTTRQSKHTPTTSVSLLRWQSRIAFRLNVLHAASSVYTQLPVHQAQR</sequence>
<organism evidence="1 2">
    <name type="scientific">Dryococelus australis</name>
    <dbReference type="NCBI Taxonomy" id="614101"/>
    <lineage>
        <taxon>Eukaryota</taxon>
        <taxon>Metazoa</taxon>
        <taxon>Ecdysozoa</taxon>
        <taxon>Arthropoda</taxon>
        <taxon>Hexapoda</taxon>
        <taxon>Insecta</taxon>
        <taxon>Pterygota</taxon>
        <taxon>Neoptera</taxon>
        <taxon>Polyneoptera</taxon>
        <taxon>Phasmatodea</taxon>
        <taxon>Verophasmatodea</taxon>
        <taxon>Anareolatae</taxon>
        <taxon>Phasmatidae</taxon>
        <taxon>Eurycanthinae</taxon>
        <taxon>Dryococelus</taxon>
    </lineage>
</organism>